<evidence type="ECO:0000256" key="1">
    <source>
        <dbReference type="SAM" id="SignalP"/>
    </source>
</evidence>
<organism evidence="2 3">
    <name type="scientific">Golovinomyces cichoracearum</name>
    <dbReference type="NCBI Taxonomy" id="62708"/>
    <lineage>
        <taxon>Eukaryota</taxon>
        <taxon>Fungi</taxon>
        <taxon>Dikarya</taxon>
        <taxon>Ascomycota</taxon>
        <taxon>Pezizomycotina</taxon>
        <taxon>Leotiomycetes</taxon>
        <taxon>Erysiphales</taxon>
        <taxon>Erysiphaceae</taxon>
        <taxon>Golovinomyces</taxon>
    </lineage>
</organism>
<keyword evidence="1" id="KW-0732">Signal</keyword>
<feature type="signal peptide" evidence="1">
    <location>
        <begin position="1"/>
        <end position="20"/>
    </location>
</feature>
<dbReference type="AlphaFoldDB" id="A0A420H8U5"/>
<evidence type="ECO:0000313" key="3">
    <source>
        <dbReference type="Proteomes" id="UP000283383"/>
    </source>
</evidence>
<proteinExistence type="predicted"/>
<sequence length="190" mass="21781">MQFLSYFITLSLLGPLVSLAVDSKNKDLLTNRVTSSVRCDDVTFFSSDVIQKEATEACSGVERKFRCDNLVGCFQVMFTISFSNLKVYQGSYFKSIGFTNSRAPNLHYGKTFFEWKLPENILYRNRNHYFIIISISAESEKCTYEGLVKRSKQKEKLCDDERLDLERGPPLDKFSESPSRRLLDGMACKA</sequence>
<evidence type="ECO:0000313" key="2">
    <source>
        <dbReference type="EMBL" id="RKF53857.1"/>
    </source>
</evidence>
<name>A0A420H8U5_9PEZI</name>
<protein>
    <recommendedName>
        <fullName evidence="4">Secreted effector protein</fullName>
    </recommendedName>
</protein>
<reference evidence="2 3" key="1">
    <citation type="journal article" date="2018" name="BMC Genomics">
        <title>Comparative genome analyses reveal sequence features reflecting distinct modes of host-adaptation between dicot and monocot powdery mildew.</title>
        <authorList>
            <person name="Wu Y."/>
            <person name="Ma X."/>
            <person name="Pan Z."/>
            <person name="Kale S.D."/>
            <person name="Song Y."/>
            <person name="King H."/>
            <person name="Zhang Q."/>
            <person name="Presley C."/>
            <person name="Deng X."/>
            <person name="Wei C.I."/>
            <person name="Xiao S."/>
        </authorList>
    </citation>
    <scope>NUCLEOTIDE SEQUENCE [LARGE SCALE GENOMIC DNA]</scope>
    <source>
        <strain evidence="2">UMSG3</strain>
    </source>
</reference>
<evidence type="ECO:0008006" key="4">
    <source>
        <dbReference type="Google" id="ProtNLM"/>
    </source>
</evidence>
<dbReference type="Proteomes" id="UP000283383">
    <property type="component" value="Unassembled WGS sequence"/>
</dbReference>
<keyword evidence="3" id="KW-1185">Reference proteome</keyword>
<gene>
    <name evidence="2" type="ORF">GcM3_215033</name>
</gene>
<dbReference type="EMBL" id="MCBQ01021506">
    <property type="protein sequence ID" value="RKF53857.1"/>
    <property type="molecule type" value="Genomic_DNA"/>
</dbReference>
<comment type="caution">
    <text evidence="2">The sequence shown here is derived from an EMBL/GenBank/DDBJ whole genome shotgun (WGS) entry which is preliminary data.</text>
</comment>
<feature type="chain" id="PRO_5019315985" description="Secreted effector protein" evidence="1">
    <location>
        <begin position="21"/>
        <end position="190"/>
    </location>
</feature>
<accession>A0A420H8U5</accession>